<dbReference type="PROSITE" id="PS51257">
    <property type="entry name" value="PROKAR_LIPOPROTEIN"/>
    <property type="match status" value="1"/>
</dbReference>
<evidence type="ECO:0000256" key="5">
    <source>
        <dbReference type="SAM" id="Phobius"/>
    </source>
</evidence>
<dbReference type="EMBL" id="CAICTM010000304">
    <property type="protein sequence ID" value="CAB9507402.1"/>
    <property type="molecule type" value="Genomic_DNA"/>
</dbReference>
<evidence type="ECO:0000256" key="4">
    <source>
        <dbReference type="PROSITE-ProRule" id="PRU00076"/>
    </source>
</evidence>
<keyword evidence="5" id="KW-1133">Transmembrane helix</keyword>
<keyword evidence="2" id="KW-0677">Repeat</keyword>
<feature type="transmembrane region" description="Helical" evidence="5">
    <location>
        <begin position="543"/>
        <end position="562"/>
    </location>
</feature>
<feature type="domain" description="EGF-like" evidence="7">
    <location>
        <begin position="404"/>
        <end position="452"/>
    </location>
</feature>
<dbReference type="PANTHER" id="PTHR24049">
    <property type="entry name" value="CRUMBS FAMILY MEMBER"/>
    <property type="match status" value="1"/>
</dbReference>
<feature type="domain" description="EGF-like" evidence="7">
    <location>
        <begin position="245"/>
        <end position="292"/>
    </location>
</feature>
<comment type="caution">
    <text evidence="4">Lacks conserved residue(s) required for the propagation of feature annotation.</text>
</comment>
<feature type="chain" id="PRO_5040213080" evidence="6">
    <location>
        <begin position="24"/>
        <end position="637"/>
    </location>
</feature>
<dbReference type="AlphaFoldDB" id="A0A9N8HC50"/>
<evidence type="ECO:0000256" key="1">
    <source>
        <dbReference type="ARBA" id="ARBA00022536"/>
    </source>
</evidence>
<keyword evidence="5" id="KW-0812">Transmembrane</keyword>
<dbReference type="Gene3D" id="2.10.25.10">
    <property type="entry name" value="Laminin"/>
    <property type="match status" value="7"/>
</dbReference>
<keyword evidence="3 4" id="KW-1015">Disulfide bond</keyword>
<keyword evidence="6" id="KW-0732">Signal</keyword>
<evidence type="ECO:0000313" key="8">
    <source>
        <dbReference type="EMBL" id="CAB9507402.1"/>
    </source>
</evidence>
<dbReference type="PROSITE" id="PS50026">
    <property type="entry name" value="EGF_3"/>
    <property type="match status" value="5"/>
</dbReference>
<feature type="domain" description="EGF-like" evidence="7">
    <location>
        <begin position="301"/>
        <end position="337"/>
    </location>
</feature>
<dbReference type="InterPro" id="IPR000742">
    <property type="entry name" value="EGF"/>
</dbReference>
<dbReference type="SUPFAM" id="SSF57196">
    <property type="entry name" value="EGF/Laminin"/>
    <property type="match status" value="2"/>
</dbReference>
<feature type="disulfide bond" evidence="4">
    <location>
        <begin position="496"/>
        <end position="505"/>
    </location>
</feature>
<dbReference type="SMART" id="SM00181">
    <property type="entry name" value="EGF"/>
    <property type="match status" value="9"/>
</dbReference>
<feature type="signal peptide" evidence="6">
    <location>
        <begin position="1"/>
        <end position="23"/>
    </location>
</feature>
<dbReference type="Proteomes" id="UP001153069">
    <property type="component" value="Unassembled WGS sequence"/>
</dbReference>
<comment type="caution">
    <text evidence="8">The sequence shown here is derived from an EMBL/GenBank/DDBJ whole genome shotgun (WGS) entry which is preliminary data.</text>
</comment>
<dbReference type="InterPro" id="IPR051022">
    <property type="entry name" value="Notch_Cell-Fate_Det"/>
</dbReference>
<keyword evidence="5" id="KW-0472">Membrane</keyword>
<dbReference type="OrthoDB" id="41997at2759"/>
<dbReference type="PROSITE" id="PS00022">
    <property type="entry name" value="EGF_1"/>
    <property type="match status" value="6"/>
</dbReference>
<protein>
    <submittedName>
        <fullName evidence="8">Notch ligand involved in the mediation of Notch signaling By similarity</fullName>
    </submittedName>
</protein>
<keyword evidence="1 4" id="KW-0245">EGF-like domain</keyword>
<evidence type="ECO:0000313" key="9">
    <source>
        <dbReference type="Proteomes" id="UP001153069"/>
    </source>
</evidence>
<evidence type="ECO:0000256" key="2">
    <source>
        <dbReference type="ARBA" id="ARBA00022737"/>
    </source>
</evidence>
<keyword evidence="9" id="KW-1185">Reference proteome</keyword>
<accession>A0A9N8HC50</accession>
<feature type="disulfide bond" evidence="4">
    <location>
        <begin position="176"/>
        <end position="185"/>
    </location>
</feature>
<reference evidence="8" key="1">
    <citation type="submission" date="2020-06" db="EMBL/GenBank/DDBJ databases">
        <authorList>
            <consortium name="Plant Systems Biology data submission"/>
        </authorList>
    </citation>
    <scope>NUCLEOTIDE SEQUENCE</scope>
    <source>
        <strain evidence="8">D6</strain>
    </source>
</reference>
<evidence type="ECO:0000256" key="6">
    <source>
        <dbReference type="SAM" id="SignalP"/>
    </source>
</evidence>
<sequence>MKTCGVAALAVLSTLALSRSANAQALSNLASASCPLNCQADGACARGNADFSEFMAIANNVPFMRDRDSGGFYCQCPPGRTGLLCEREYQTCGDGAHFCFHGGKCLTGLKDAFGVDQHYCDCGDAEFEGKNYAGKYCEAEAVDVCGIQPEFGVVFCTNGGKCRENFMDYLDQPCICQNGFEGPHCEYEHGKVPGCDLMCENDGHCRIGSKDYPPNEAYREFWKTHDDNRYCACKPGYFGLQCEIQGQRCGDEHCFNGATCVDQEMGDGTTRHFCDCTTANDRGSSFAGQRCESESTSFCTKLPDHNGHQFCVNGGQCRMDSHLGCDCLEGFNGPICEFRDSVNDNSEECKLTCKHNGVCRRGAKDVGFLKKFNVDMPNLEATASNNFEHCVCPKGYVGLQCEHRVEVCPGGESICMNGASCVPDDSDGRLRYKCDCDSVHTPFHKYAGDFCELRSTDMCTLNGRVGAGLNKHAFCVNGGRCRDHVGENDKHPGCTCPTGFEGEHCQKLTAAAHIHDSVVEDLQTNNNESSGGEGGGLSTGGTLAIVLFVNLAAIGAVAYFFYRRQSRAASFEPRPTNLMARDAPQPPTLEEVLSKGSFHDYSERSNSHCSRVHDDDDDGDGIFKVDEKANMVNVAII</sequence>
<proteinExistence type="predicted"/>
<organism evidence="8 9">
    <name type="scientific">Seminavis robusta</name>
    <dbReference type="NCBI Taxonomy" id="568900"/>
    <lineage>
        <taxon>Eukaryota</taxon>
        <taxon>Sar</taxon>
        <taxon>Stramenopiles</taxon>
        <taxon>Ochrophyta</taxon>
        <taxon>Bacillariophyta</taxon>
        <taxon>Bacillariophyceae</taxon>
        <taxon>Bacillariophycidae</taxon>
        <taxon>Naviculales</taxon>
        <taxon>Naviculaceae</taxon>
        <taxon>Seminavis</taxon>
    </lineage>
</organism>
<dbReference type="PROSITE" id="PS01186">
    <property type="entry name" value="EGF_2"/>
    <property type="match status" value="5"/>
</dbReference>
<feature type="domain" description="EGF-like" evidence="7">
    <location>
        <begin position="455"/>
        <end position="506"/>
    </location>
</feature>
<feature type="domain" description="EGF-like" evidence="7">
    <location>
        <begin position="141"/>
        <end position="186"/>
    </location>
</feature>
<gene>
    <name evidence="8" type="ORF">SEMRO_305_G112740.1</name>
</gene>
<feature type="disulfide bond" evidence="4">
    <location>
        <begin position="327"/>
        <end position="336"/>
    </location>
</feature>
<name>A0A9N8HC50_9STRA</name>
<evidence type="ECO:0000259" key="7">
    <source>
        <dbReference type="PROSITE" id="PS50026"/>
    </source>
</evidence>
<evidence type="ECO:0000256" key="3">
    <source>
        <dbReference type="ARBA" id="ARBA00023157"/>
    </source>
</evidence>